<dbReference type="Proteomes" id="UP000077266">
    <property type="component" value="Unassembled WGS sequence"/>
</dbReference>
<evidence type="ECO:0000313" key="2">
    <source>
        <dbReference type="Proteomes" id="UP000077266"/>
    </source>
</evidence>
<evidence type="ECO:0008006" key="3">
    <source>
        <dbReference type="Google" id="ProtNLM"/>
    </source>
</evidence>
<accession>A0A165GF63</accession>
<dbReference type="InParanoid" id="A0A165GF63"/>
<reference evidence="1 2" key="1">
    <citation type="journal article" date="2016" name="Mol. Biol. Evol.">
        <title>Comparative Genomics of Early-Diverging Mushroom-Forming Fungi Provides Insights into the Origins of Lignocellulose Decay Capabilities.</title>
        <authorList>
            <person name="Nagy L.G."/>
            <person name="Riley R."/>
            <person name="Tritt A."/>
            <person name="Adam C."/>
            <person name="Daum C."/>
            <person name="Floudas D."/>
            <person name="Sun H."/>
            <person name="Yadav J.S."/>
            <person name="Pangilinan J."/>
            <person name="Larsson K.H."/>
            <person name="Matsuura K."/>
            <person name="Barry K."/>
            <person name="Labutti K."/>
            <person name="Kuo R."/>
            <person name="Ohm R.A."/>
            <person name="Bhattacharya S.S."/>
            <person name="Shirouzu T."/>
            <person name="Yoshinaga Y."/>
            <person name="Martin F.M."/>
            <person name="Grigoriev I.V."/>
            <person name="Hibbett D.S."/>
        </authorList>
    </citation>
    <scope>NUCLEOTIDE SEQUENCE [LARGE SCALE GENOMIC DNA]</scope>
    <source>
        <strain evidence="1 2">HHB12029</strain>
    </source>
</reference>
<dbReference type="PANTHER" id="PTHR33099:SF14">
    <property type="entry name" value="PROLYL 4-HYDROXYLASE ALPHA SUBUNIT FE(2+) 2OG DIOXYGENASE DOMAIN-CONTAINING PROTEIN"/>
    <property type="match status" value="1"/>
</dbReference>
<organism evidence="1 2">
    <name type="scientific">Exidia glandulosa HHB12029</name>
    <dbReference type="NCBI Taxonomy" id="1314781"/>
    <lineage>
        <taxon>Eukaryota</taxon>
        <taxon>Fungi</taxon>
        <taxon>Dikarya</taxon>
        <taxon>Basidiomycota</taxon>
        <taxon>Agaricomycotina</taxon>
        <taxon>Agaricomycetes</taxon>
        <taxon>Auriculariales</taxon>
        <taxon>Exidiaceae</taxon>
        <taxon>Exidia</taxon>
    </lineage>
</organism>
<protein>
    <recommendedName>
        <fullName evidence="3">Prolyl 4-hydroxylase alpha subunit Fe(2+) 2OG dioxygenase domain-containing protein</fullName>
    </recommendedName>
</protein>
<proteinExistence type="predicted"/>
<dbReference type="OrthoDB" id="27483at2759"/>
<name>A0A165GF63_EXIGL</name>
<dbReference type="EMBL" id="KV426049">
    <property type="protein sequence ID" value="KZV90430.1"/>
    <property type="molecule type" value="Genomic_DNA"/>
</dbReference>
<dbReference type="PANTHER" id="PTHR33099">
    <property type="entry name" value="FE2OG DIOXYGENASE DOMAIN-CONTAINING PROTEIN"/>
    <property type="match status" value="1"/>
</dbReference>
<dbReference type="AlphaFoldDB" id="A0A165GF63"/>
<keyword evidence="2" id="KW-1185">Reference proteome</keyword>
<gene>
    <name evidence="1" type="ORF">EXIGLDRAFT_121128</name>
</gene>
<sequence length="236" mass="26416">PNQVSWVAFYSDVEHEVLPVQSGYRITLTYNLYFAAPPAQSLAPPVGVEPLLDAFKRLLQDPAFFPDGGRLGFALKHQYPVPANPDMDEDSMEKARDVLRSLASALKGGDRALFQAASAVGLQPALRLAYELEYAGVYLLDHVFEGGYQIDNWREAMDWTKGEHVEKMKEPWYPPMSEEDEARLRKNAVQWVTPRESITRVKTDYVAYGNDAMLASVYGDLVLIATVPPHGDRLTA</sequence>
<evidence type="ECO:0000313" key="1">
    <source>
        <dbReference type="EMBL" id="KZV90430.1"/>
    </source>
</evidence>
<feature type="non-terminal residue" evidence="1">
    <location>
        <position position="1"/>
    </location>
</feature>